<evidence type="ECO:0000313" key="1">
    <source>
        <dbReference type="EMBL" id="RVU44490.1"/>
    </source>
</evidence>
<protein>
    <submittedName>
        <fullName evidence="1">Uncharacterized protein</fullName>
    </submittedName>
</protein>
<comment type="caution">
    <text evidence="1">The sequence shown here is derived from an EMBL/GenBank/DDBJ whole genome shotgun (WGS) entry which is preliminary data.</text>
</comment>
<dbReference type="RefSeq" id="WP_128230035.1">
    <property type="nucleotide sequence ID" value="NZ_SACR01000005.1"/>
</dbReference>
<dbReference type="Proteomes" id="UP000285575">
    <property type="component" value="Unassembled WGS sequence"/>
</dbReference>
<accession>A0A437RCH4</accession>
<sequence>MDFDTFLDQAWNEHATHPARVAARLQPEGLALVQTDEQVAQLAFLAQHVQGLHLGRWGEALALQQALAALPVVAADGSTAQALQRHRTALRLAAGEPGVLPADTPPAERARFDAQVGALLTFTDAPRASALLLQAEAACAALPDADPAVRALAVSANNTAGHLHDETTLSPAQVALMLQAAHQARRAWARAGTWLEVERADYRLALSCARAGALGEARAHAQACLAAVQAQEPPAPALEFFFAWEALARVAAAAGDETGRATAVAAAAAAFPQLSEADRGWCAATLKALQTPPAAAEGAKTGP</sequence>
<proteinExistence type="predicted"/>
<keyword evidence="2" id="KW-1185">Reference proteome</keyword>
<organism evidence="1 2">
    <name type="scientific">Rubrivivax rivuli</name>
    <dbReference type="NCBI Taxonomy" id="1862385"/>
    <lineage>
        <taxon>Bacteria</taxon>
        <taxon>Pseudomonadati</taxon>
        <taxon>Pseudomonadota</taxon>
        <taxon>Betaproteobacteria</taxon>
        <taxon>Burkholderiales</taxon>
        <taxon>Sphaerotilaceae</taxon>
        <taxon>Rubrivivax</taxon>
    </lineage>
</organism>
<dbReference type="EMBL" id="SACR01000005">
    <property type="protein sequence ID" value="RVU44490.1"/>
    <property type="molecule type" value="Genomic_DNA"/>
</dbReference>
<name>A0A437RCH4_9BURK</name>
<reference evidence="1 2" key="1">
    <citation type="submission" date="2019-01" db="EMBL/GenBank/DDBJ databases">
        <authorList>
            <person name="Chen W.-M."/>
        </authorList>
    </citation>
    <scope>NUCLEOTIDE SEQUENCE [LARGE SCALE GENOMIC DNA]</scope>
    <source>
        <strain evidence="1 2">KYPY4</strain>
    </source>
</reference>
<dbReference type="AlphaFoldDB" id="A0A437RCH4"/>
<dbReference type="OrthoDB" id="5885326at2"/>
<gene>
    <name evidence="1" type="ORF">EOE66_17665</name>
</gene>
<evidence type="ECO:0000313" key="2">
    <source>
        <dbReference type="Proteomes" id="UP000285575"/>
    </source>
</evidence>